<dbReference type="EMBL" id="CALOZG010000029">
    <property type="protein sequence ID" value="CAH4033287.1"/>
    <property type="molecule type" value="Genomic_DNA"/>
</dbReference>
<name>A0A9P0TKE1_PIEBR</name>
<dbReference type="AlphaFoldDB" id="A0A9P0TKE1"/>
<feature type="compositionally biased region" description="Basic and acidic residues" evidence="1">
    <location>
        <begin position="172"/>
        <end position="191"/>
    </location>
</feature>
<reference evidence="2" key="1">
    <citation type="submission" date="2022-05" db="EMBL/GenBank/DDBJ databases">
        <authorList>
            <person name="Okamura Y."/>
        </authorList>
    </citation>
    <scope>NUCLEOTIDE SEQUENCE</scope>
</reference>
<keyword evidence="3" id="KW-1185">Reference proteome</keyword>
<feature type="compositionally biased region" description="Basic and acidic residues" evidence="1">
    <location>
        <begin position="92"/>
        <end position="104"/>
    </location>
</feature>
<organism evidence="2 3">
    <name type="scientific">Pieris brassicae</name>
    <name type="common">White butterfly</name>
    <name type="synonym">Large white butterfly</name>
    <dbReference type="NCBI Taxonomy" id="7116"/>
    <lineage>
        <taxon>Eukaryota</taxon>
        <taxon>Metazoa</taxon>
        <taxon>Ecdysozoa</taxon>
        <taxon>Arthropoda</taxon>
        <taxon>Hexapoda</taxon>
        <taxon>Insecta</taxon>
        <taxon>Pterygota</taxon>
        <taxon>Neoptera</taxon>
        <taxon>Endopterygota</taxon>
        <taxon>Lepidoptera</taxon>
        <taxon>Glossata</taxon>
        <taxon>Ditrysia</taxon>
        <taxon>Papilionoidea</taxon>
        <taxon>Pieridae</taxon>
        <taxon>Pierinae</taxon>
        <taxon>Pieris</taxon>
    </lineage>
</organism>
<sequence>MPKSMSDDAKDIILNVLGFMREEKRIQTLLIPLVRLFDRVAAATGVNQTSVRRLVKERDKADESVKVKTAKRVSGIRESDTGKSTPGKRRNMGKDEKEDSGFGFKDKAKAEETLRLLEEHDMNYRRLTVRGLLGRAKRVLSLTKAEEKIKNIKEAMEVFENWIAELDKNKEGTQKKTVKKDKEDNRDAKDDSDSDVDMEESKEKKVKKELPPDTVPGLGFKDKEATDNTLKELEGRDPEYQKLAVRGLIGRAKRVLTCTRDEAKIANIKESISIFEKFLDDFETLHLSKQNNPYLPLGIVRTCLRLAGDNVTDQQKSFIDAYASVNGEYKRLRTVLEKDDGKSWDIVRNAALKDLKEKYVDAKLYNEKDDPTKEHLELLLWAYSPDAARVKKVIPDTKSEEEEPNAKEKKHNDSDRKRRHSDEESPSKKKKE</sequence>
<evidence type="ECO:0000313" key="2">
    <source>
        <dbReference type="EMBL" id="CAH4033287.1"/>
    </source>
</evidence>
<feature type="region of interest" description="Disordered" evidence="1">
    <location>
        <begin position="172"/>
        <end position="222"/>
    </location>
</feature>
<proteinExistence type="predicted"/>
<feature type="region of interest" description="Disordered" evidence="1">
    <location>
        <begin position="70"/>
        <end position="104"/>
    </location>
</feature>
<evidence type="ECO:0000256" key="1">
    <source>
        <dbReference type="SAM" id="MobiDB-lite"/>
    </source>
</evidence>
<dbReference type="Proteomes" id="UP001152562">
    <property type="component" value="Unassembled WGS sequence"/>
</dbReference>
<protein>
    <submittedName>
        <fullName evidence="2">Uncharacterized protein</fullName>
    </submittedName>
</protein>
<accession>A0A9P0TKE1</accession>
<dbReference type="Gene3D" id="1.20.120.1250">
    <property type="entry name" value="Sulfhydryl oxidase R596, ORFan domain"/>
    <property type="match status" value="1"/>
</dbReference>
<comment type="caution">
    <text evidence="2">The sequence shown here is derived from an EMBL/GenBank/DDBJ whole genome shotgun (WGS) entry which is preliminary data.</text>
</comment>
<evidence type="ECO:0000313" key="3">
    <source>
        <dbReference type="Proteomes" id="UP001152562"/>
    </source>
</evidence>
<gene>
    <name evidence="2" type="ORF">PIBRA_LOCUS9589</name>
</gene>
<feature type="compositionally biased region" description="Basic and acidic residues" evidence="1">
    <location>
        <begin position="393"/>
        <end position="432"/>
    </location>
</feature>
<feature type="region of interest" description="Disordered" evidence="1">
    <location>
        <begin position="392"/>
        <end position="432"/>
    </location>
</feature>
<feature type="compositionally biased region" description="Basic and acidic residues" evidence="1">
    <location>
        <begin position="199"/>
        <end position="211"/>
    </location>
</feature>